<keyword evidence="1" id="KW-0472">Membrane</keyword>
<evidence type="ECO:0000313" key="4">
    <source>
        <dbReference type="Proteomes" id="UP000075666"/>
    </source>
</evidence>
<dbReference type="OrthoDB" id="9994657at2"/>
<feature type="transmembrane region" description="Helical" evidence="1">
    <location>
        <begin position="101"/>
        <end position="124"/>
    </location>
</feature>
<dbReference type="RefSeq" id="WP_066235177.1">
    <property type="nucleotide sequence ID" value="NZ_CP066701.1"/>
</dbReference>
<dbReference type="STRING" id="46224.B4102_2045"/>
<dbReference type="Proteomes" id="UP000595512">
    <property type="component" value="Chromosome"/>
</dbReference>
<organism evidence="2 4">
    <name type="scientific">Heyndrickxia sporothermodurans</name>
    <dbReference type="NCBI Taxonomy" id="46224"/>
    <lineage>
        <taxon>Bacteria</taxon>
        <taxon>Bacillati</taxon>
        <taxon>Bacillota</taxon>
        <taxon>Bacilli</taxon>
        <taxon>Bacillales</taxon>
        <taxon>Bacillaceae</taxon>
        <taxon>Heyndrickxia</taxon>
    </lineage>
</organism>
<dbReference type="EMBL" id="LQYN01000107">
    <property type="protein sequence ID" value="KYC92935.1"/>
    <property type="molecule type" value="Genomic_DNA"/>
</dbReference>
<evidence type="ECO:0000313" key="2">
    <source>
        <dbReference type="EMBL" id="KYC92935.1"/>
    </source>
</evidence>
<keyword evidence="1" id="KW-1133">Transmembrane helix</keyword>
<feature type="transmembrane region" description="Helical" evidence="1">
    <location>
        <begin position="234"/>
        <end position="252"/>
    </location>
</feature>
<evidence type="ECO:0000313" key="5">
    <source>
        <dbReference type="Proteomes" id="UP000595512"/>
    </source>
</evidence>
<dbReference type="PATRIC" id="fig|46224.3.peg.515"/>
<feature type="transmembrane region" description="Helical" evidence="1">
    <location>
        <begin position="61"/>
        <end position="81"/>
    </location>
</feature>
<dbReference type="Proteomes" id="UP000075666">
    <property type="component" value="Unassembled WGS sequence"/>
</dbReference>
<feature type="transmembrane region" description="Helical" evidence="1">
    <location>
        <begin position="159"/>
        <end position="182"/>
    </location>
</feature>
<reference evidence="3 5" key="2">
    <citation type="submission" date="2020-12" db="EMBL/GenBank/DDBJ databases">
        <title>Taxonomic evaluation of the Bacillus sporothermodurans group of bacteria based on whole genome sequences.</title>
        <authorList>
            <person name="Fiedler G."/>
            <person name="Herbstmann A.-D."/>
            <person name="Doll E."/>
            <person name="Wenning M."/>
            <person name="Brinks E."/>
            <person name="Kabisch J."/>
            <person name="Breitenwieser F."/>
            <person name="Lappann M."/>
            <person name="Boehnlein C."/>
            <person name="Franz C."/>
        </authorList>
    </citation>
    <scope>NUCLEOTIDE SEQUENCE [LARGE SCALE GENOMIC DNA]</scope>
    <source>
        <strain evidence="3 5">DSM 10599</strain>
    </source>
</reference>
<reference evidence="2 4" key="1">
    <citation type="submission" date="2016-01" db="EMBL/GenBank/DDBJ databases">
        <title>Genome Sequences of Twelve Sporeforming Bacillus Species Isolated from Foods.</title>
        <authorList>
            <person name="Berendsen E.M."/>
            <person name="Wells-Bennik M.H."/>
            <person name="Krawcyk A.O."/>
            <person name="De Jong A."/>
            <person name="Holsappel S."/>
            <person name="Eijlander R.T."/>
            <person name="Kuipers O.P."/>
        </authorList>
    </citation>
    <scope>NUCLEOTIDE SEQUENCE [LARGE SCALE GENOMIC DNA]</scope>
    <source>
        <strain evidence="2 4">B4102</strain>
    </source>
</reference>
<keyword evidence="1" id="KW-0812">Transmembrane</keyword>
<dbReference type="EMBL" id="CP066701">
    <property type="protein sequence ID" value="QQX26475.1"/>
    <property type="molecule type" value="Genomic_DNA"/>
</dbReference>
<feature type="transmembrane region" description="Helical" evidence="1">
    <location>
        <begin position="21"/>
        <end position="41"/>
    </location>
</feature>
<sequence>MSLLNYTKLLFLDCKKSLWKIVVCLFILIFGVITASEYTSILNTSNSIPDVFNNLFTKGSLITLTVPLFLFFLSFVIPVIIDPLRLARIKERKTIGSIMILSVLITVIVFLCIYFICGFLYGWWKSGSLENLWVTEAGTPFKQSKGQVDLSLFSTGNMILRYTVTEFFAFMAIGLLTAFLYLLVSRYVLVFFIVVGFVLLDTVIQSLFHFTFILLQAAVTLDGWGNNATFFGNVLYFFGIILILCLGIYIAASKRDFIPISEEND</sequence>
<dbReference type="KEGG" id="hspo:JGZ69_06415"/>
<name>A0A150KLU0_9BACI</name>
<feature type="transmembrane region" description="Helical" evidence="1">
    <location>
        <begin position="189"/>
        <end position="214"/>
    </location>
</feature>
<evidence type="ECO:0000313" key="3">
    <source>
        <dbReference type="EMBL" id="QQX26475.1"/>
    </source>
</evidence>
<protein>
    <submittedName>
        <fullName evidence="2">Uncharacterized protein</fullName>
    </submittedName>
</protein>
<evidence type="ECO:0000256" key="1">
    <source>
        <dbReference type="SAM" id="Phobius"/>
    </source>
</evidence>
<accession>A0A150KLU0</accession>
<dbReference type="AlphaFoldDB" id="A0A150KLU0"/>
<keyword evidence="4" id="KW-1185">Reference proteome</keyword>
<proteinExistence type="predicted"/>
<gene>
    <name evidence="2" type="ORF">B4102_2045</name>
    <name evidence="3" type="ORF">JGZ69_06415</name>
</gene>